<sequence length="121" mass="13787">MESLKEPSNQTAAENDQFAPNCELKNLIKHIPGKYHNHFKSIQLSPELGLDSKRVFNTLGMLVAYLGFHCKGRIRMPLPYARELVPATHRVTIWSLMSHCKSTPSSSEMEELLKLLPKELK</sequence>
<evidence type="ECO:0000313" key="2">
    <source>
        <dbReference type="Proteomes" id="UP001156690"/>
    </source>
</evidence>
<protein>
    <submittedName>
        <fullName evidence="1">Uncharacterized protein</fullName>
    </submittedName>
</protein>
<dbReference type="EMBL" id="BSNX01000003">
    <property type="protein sequence ID" value="GLQ71155.1"/>
    <property type="molecule type" value="Genomic_DNA"/>
</dbReference>
<dbReference type="Proteomes" id="UP001156690">
    <property type="component" value="Unassembled WGS sequence"/>
</dbReference>
<dbReference type="AlphaFoldDB" id="A0AAV5NKI5"/>
<gene>
    <name evidence="1" type="ORF">GCM10007932_05150</name>
</gene>
<keyword evidence="2" id="KW-1185">Reference proteome</keyword>
<proteinExistence type="predicted"/>
<dbReference type="RefSeq" id="WP_126609555.1">
    <property type="nucleotide sequence ID" value="NZ_AP025146.1"/>
</dbReference>
<comment type="caution">
    <text evidence="1">The sequence shown here is derived from an EMBL/GenBank/DDBJ whole genome shotgun (WGS) entry which is preliminary data.</text>
</comment>
<reference evidence="2" key="1">
    <citation type="journal article" date="2019" name="Int. J. Syst. Evol. Microbiol.">
        <title>The Global Catalogue of Microorganisms (GCM) 10K type strain sequencing project: providing services to taxonomists for standard genome sequencing and annotation.</title>
        <authorList>
            <consortium name="The Broad Institute Genomics Platform"/>
            <consortium name="The Broad Institute Genome Sequencing Center for Infectious Disease"/>
            <person name="Wu L."/>
            <person name="Ma J."/>
        </authorList>
    </citation>
    <scope>NUCLEOTIDE SEQUENCE [LARGE SCALE GENOMIC DNA]</scope>
    <source>
        <strain evidence="2">NBRC 15640</strain>
    </source>
</reference>
<accession>A0AAV5NKI5</accession>
<evidence type="ECO:0000313" key="1">
    <source>
        <dbReference type="EMBL" id="GLQ71155.1"/>
    </source>
</evidence>
<organism evidence="1 2">
    <name type="scientific">Vibrio penaeicida</name>
    <dbReference type="NCBI Taxonomy" id="104609"/>
    <lineage>
        <taxon>Bacteria</taxon>
        <taxon>Pseudomonadati</taxon>
        <taxon>Pseudomonadota</taxon>
        <taxon>Gammaproteobacteria</taxon>
        <taxon>Vibrionales</taxon>
        <taxon>Vibrionaceae</taxon>
        <taxon>Vibrio</taxon>
    </lineage>
</organism>
<name>A0AAV5NKI5_9VIBR</name>